<evidence type="ECO:0000256" key="8">
    <source>
        <dbReference type="SAM" id="Phobius"/>
    </source>
</evidence>
<dbReference type="EMBL" id="JAQJZL010000004">
    <property type="protein sequence ID" value="KAJ6043931.1"/>
    <property type="molecule type" value="Genomic_DNA"/>
</dbReference>
<keyword evidence="6" id="KW-0539">Nucleus</keyword>
<dbReference type="Pfam" id="PF04082">
    <property type="entry name" value="Fungal_trans"/>
    <property type="match status" value="1"/>
</dbReference>
<dbReference type="PROSITE" id="PS00463">
    <property type="entry name" value="ZN2_CY6_FUNGAL_1"/>
    <property type="match status" value="1"/>
</dbReference>
<sequence length="699" mass="78463">MYRVDKEHAKSSRSRPVSCHSCRTRKLKCSRQFPCSNCTSRGNECQLYPTVASQSLSSHLDPEKSEKSSNDFKTDVLARLRRLEGIVIGGGPGQSPNQTASHPSSPAPKTDHLFTTPQGESSSAAAVDWLEGEITSPGSAKYLLAYELEFRTCPIRHALSSALVVSQNAPSTKCIWLPLYEEALAIVEKYIKEITYLHHVAHTPSLRTLVEKLYGDLRESRPVEIGQVSLLLGILASTTTFWTEHDMHNGIFASVEQANGQSIRWMELALEVVEYSRHKHTESLEDVQAMIILIFVTTNLVGIASQARHIVSMAISVARELSLHRIDHPHNYNVDVPPQDSARAEISRRVWWYLVATDWQMSQISGPQKGTYSIDPRHMMTDKPINANDEDLVDGMARVGKPIDVPTSMSYCLQRIRLGEFCREITDSAPFGMLDPGIPDYEQTQQIDIKICEFAEKLPEFFSLSFAPKNLRKTDPRRSTGINIQRYIFNFMIHTQRCRLHLPYLSRAAKDPAYESSRKACLEAARMVIRTEHQLSRELISFVLMRLKFSGMIHCICVAIIVLLIDFCLSSSQQENDQERRGEILNAFGILEEAKEHLPFANKLLESFKTVLRRRSISAPAKGSTTRPTSHDQSSPGLSSNFTGSTGLVDSIGSIDSTLMDPTMPSLDELWQAFDESVDSAPVDWNTLFTELDAPFLSM</sequence>
<comment type="caution">
    <text evidence="10">The sequence shown here is derived from an EMBL/GenBank/DDBJ whole genome shotgun (WGS) entry which is preliminary data.</text>
</comment>
<dbReference type="SUPFAM" id="SSF57701">
    <property type="entry name" value="Zn2/Cys6 DNA-binding domain"/>
    <property type="match status" value="1"/>
</dbReference>
<dbReference type="InterPro" id="IPR001138">
    <property type="entry name" value="Zn2Cys6_DnaBD"/>
</dbReference>
<protein>
    <recommendedName>
        <fullName evidence="9">Zn(2)-C6 fungal-type domain-containing protein</fullName>
    </recommendedName>
</protein>
<dbReference type="Proteomes" id="UP001219568">
    <property type="component" value="Unassembled WGS sequence"/>
</dbReference>
<name>A0AAD6N9K7_PENCN</name>
<keyword evidence="4" id="KW-0238">DNA-binding</keyword>
<dbReference type="GO" id="GO:0006351">
    <property type="term" value="P:DNA-templated transcription"/>
    <property type="evidence" value="ECO:0007669"/>
    <property type="project" value="InterPro"/>
</dbReference>
<keyword evidence="8" id="KW-0812">Transmembrane</keyword>
<dbReference type="PROSITE" id="PS50048">
    <property type="entry name" value="ZN2_CY6_FUNGAL_2"/>
    <property type="match status" value="1"/>
</dbReference>
<evidence type="ECO:0000256" key="7">
    <source>
        <dbReference type="SAM" id="MobiDB-lite"/>
    </source>
</evidence>
<keyword evidence="8" id="KW-0472">Membrane</keyword>
<keyword evidence="8" id="KW-1133">Transmembrane helix</keyword>
<evidence type="ECO:0000313" key="10">
    <source>
        <dbReference type="EMBL" id="KAJ6043931.1"/>
    </source>
</evidence>
<reference evidence="10" key="1">
    <citation type="journal article" date="2023" name="IMA Fungus">
        <title>Comparative genomic study of the Penicillium genus elucidates a diverse pangenome and 15 lateral gene transfer events.</title>
        <authorList>
            <person name="Petersen C."/>
            <person name="Sorensen T."/>
            <person name="Nielsen M.R."/>
            <person name="Sondergaard T.E."/>
            <person name="Sorensen J.L."/>
            <person name="Fitzpatrick D.A."/>
            <person name="Frisvad J.C."/>
            <person name="Nielsen K.L."/>
        </authorList>
    </citation>
    <scope>NUCLEOTIDE SEQUENCE</scope>
    <source>
        <strain evidence="10">IBT 15450</strain>
    </source>
</reference>
<dbReference type="GO" id="GO:0003677">
    <property type="term" value="F:DNA binding"/>
    <property type="evidence" value="ECO:0007669"/>
    <property type="project" value="UniProtKB-KW"/>
</dbReference>
<evidence type="ECO:0000256" key="1">
    <source>
        <dbReference type="ARBA" id="ARBA00004123"/>
    </source>
</evidence>
<feature type="transmembrane region" description="Helical" evidence="8">
    <location>
        <begin position="549"/>
        <end position="569"/>
    </location>
</feature>
<dbReference type="Gene3D" id="4.10.240.10">
    <property type="entry name" value="Zn(2)-C6 fungal-type DNA-binding domain"/>
    <property type="match status" value="1"/>
</dbReference>
<feature type="compositionally biased region" description="Polar residues" evidence="7">
    <location>
        <begin position="623"/>
        <end position="644"/>
    </location>
</feature>
<dbReference type="SMART" id="SM00066">
    <property type="entry name" value="GAL4"/>
    <property type="match status" value="1"/>
</dbReference>
<evidence type="ECO:0000256" key="4">
    <source>
        <dbReference type="ARBA" id="ARBA00023125"/>
    </source>
</evidence>
<dbReference type="CDD" id="cd12148">
    <property type="entry name" value="fungal_TF_MHR"/>
    <property type="match status" value="1"/>
</dbReference>
<feature type="region of interest" description="Disordered" evidence="7">
    <location>
        <begin position="619"/>
        <end position="644"/>
    </location>
</feature>
<evidence type="ECO:0000259" key="9">
    <source>
        <dbReference type="PROSITE" id="PS50048"/>
    </source>
</evidence>
<feature type="compositionally biased region" description="Polar residues" evidence="7">
    <location>
        <begin position="94"/>
        <end position="104"/>
    </location>
</feature>
<dbReference type="InterPro" id="IPR036864">
    <property type="entry name" value="Zn2-C6_fun-type_DNA-bd_sf"/>
</dbReference>
<feature type="region of interest" description="Disordered" evidence="7">
    <location>
        <begin position="87"/>
        <end position="118"/>
    </location>
</feature>
<feature type="domain" description="Zn(2)-C6 fungal-type" evidence="9">
    <location>
        <begin position="18"/>
        <end position="47"/>
    </location>
</feature>
<dbReference type="PANTHER" id="PTHR31001:SF90">
    <property type="entry name" value="CENTROMERE DNA-BINDING PROTEIN COMPLEX CBF3 SUBUNIT B"/>
    <property type="match status" value="1"/>
</dbReference>
<evidence type="ECO:0000256" key="5">
    <source>
        <dbReference type="ARBA" id="ARBA00023163"/>
    </source>
</evidence>
<comment type="subcellular location">
    <subcellularLocation>
        <location evidence="1">Nucleus</location>
    </subcellularLocation>
</comment>
<dbReference type="PANTHER" id="PTHR31001">
    <property type="entry name" value="UNCHARACTERIZED TRANSCRIPTIONAL REGULATORY PROTEIN"/>
    <property type="match status" value="1"/>
</dbReference>
<keyword evidence="5" id="KW-0804">Transcription</keyword>
<dbReference type="AlphaFoldDB" id="A0AAD6N9K7"/>
<dbReference type="InterPro" id="IPR007219">
    <property type="entry name" value="XnlR_reg_dom"/>
</dbReference>
<accession>A0AAD6N9K7</accession>
<keyword evidence="2" id="KW-0479">Metal-binding</keyword>
<gene>
    <name evidence="10" type="ORF">N7460_005286</name>
</gene>
<dbReference type="GO" id="GO:0008270">
    <property type="term" value="F:zinc ion binding"/>
    <property type="evidence" value="ECO:0007669"/>
    <property type="project" value="InterPro"/>
</dbReference>
<dbReference type="GO" id="GO:0005634">
    <property type="term" value="C:nucleus"/>
    <property type="evidence" value="ECO:0007669"/>
    <property type="project" value="UniProtKB-SubCell"/>
</dbReference>
<reference evidence="10" key="2">
    <citation type="submission" date="2023-01" db="EMBL/GenBank/DDBJ databases">
        <authorList>
            <person name="Petersen C."/>
        </authorList>
    </citation>
    <scope>NUCLEOTIDE SEQUENCE</scope>
    <source>
        <strain evidence="10">IBT 15450</strain>
    </source>
</reference>
<dbReference type="CDD" id="cd00067">
    <property type="entry name" value="GAL4"/>
    <property type="match status" value="1"/>
</dbReference>
<evidence type="ECO:0000313" key="11">
    <source>
        <dbReference type="Proteomes" id="UP001219568"/>
    </source>
</evidence>
<dbReference type="Pfam" id="PF00172">
    <property type="entry name" value="Zn_clus"/>
    <property type="match status" value="1"/>
</dbReference>
<evidence type="ECO:0000256" key="3">
    <source>
        <dbReference type="ARBA" id="ARBA00023015"/>
    </source>
</evidence>
<dbReference type="GO" id="GO:0000981">
    <property type="term" value="F:DNA-binding transcription factor activity, RNA polymerase II-specific"/>
    <property type="evidence" value="ECO:0007669"/>
    <property type="project" value="InterPro"/>
</dbReference>
<keyword evidence="11" id="KW-1185">Reference proteome</keyword>
<proteinExistence type="predicted"/>
<evidence type="ECO:0000256" key="6">
    <source>
        <dbReference type="ARBA" id="ARBA00023242"/>
    </source>
</evidence>
<evidence type="ECO:0000256" key="2">
    <source>
        <dbReference type="ARBA" id="ARBA00022723"/>
    </source>
</evidence>
<keyword evidence="3" id="KW-0805">Transcription regulation</keyword>
<dbReference type="InterPro" id="IPR050613">
    <property type="entry name" value="Sec_Metabolite_Reg"/>
</dbReference>
<organism evidence="10 11">
    <name type="scientific">Penicillium canescens</name>
    <dbReference type="NCBI Taxonomy" id="5083"/>
    <lineage>
        <taxon>Eukaryota</taxon>
        <taxon>Fungi</taxon>
        <taxon>Dikarya</taxon>
        <taxon>Ascomycota</taxon>
        <taxon>Pezizomycotina</taxon>
        <taxon>Eurotiomycetes</taxon>
        <taxon>Eurotiomycetidae</taxon>
        <taxon>Eurotiales</taxon>
        <taxon>Aspergillaceae</taxon>
        <taxon>Penicillium</taxon>
    </lineage>
</organism>